<evidence type="ECO:0000256" key="1">
    <source>
        <dbReference type="SAM" id="MobiDB-lite"/>
    </source>
</evidence>
<name>A0A7R7VXC7_ASPCH</name>
<feature type="region of interest" description="Disordered" evidence="1">
    <location>
        <begin position="1"/>
        <end position="47"/>
    </location>
</feature>
<dbReference type="KEGG" id="ache:ACHE_80361A"/>
<reference evidence="2" key="1">
    <citation type="submission" date="2021-01" db="EMBL/GenBank/DDBJ databases">
        <authorList>
            <consortium name="Aspergillus chevalieri M1 genome sequencing consortium"/>
            <person name="Kazuki M."/>
            <person name="Futagami T."/>
        </authorList>
    </citation>
    <scope>NUCLEOTIDE SEQUENCE</scope>
    <source>
        <strain evidence="2">M1</strain>
    </source>
</reference>
<sequence length="132" mass="15278">MAIVSSGRKQKVDKSEARRKLRESRNYDPLAHRKEDSQRSRGRASMETKELYKETVKLYEEFLTSEGVIPAEFRITENFPVPKIEELKSFIRWYIASTEGSIDDSPTMRTVLTFAQQFVPGFYLVTGNQIPP</sequence>
<keyword evidence="3" id="KW-1185">Reference proteome</keyword>
<evidence type="ECO:0000313" key="3">
    <source>
        <dbReference type="Proteomes" id="UP000637239"/>
    </source>
</evidence>
<dbReference type="Proteomes" id="UP000637239">
    <property type="component" value="Chromosome 8"/>
</dbReference>
<feature type="compositionally biased region" description="Basic and acidic residues" evidence="1">
    <location>
        <begin position="10"/>
        <end position="47"/>
    </location>
</feature>
<dbReference type="PANTHER" id="PTHR37535">
    <property type="entry name" value="FLUG DOMAIN PROTEIN"/>
    <property type="match status" value="1"/>
</dbReference>
<accession>A0A7R7VXC7</accession>
<reference evidence="2" key="2">
    <citation type="submission" date="2021-02" db="EMBL/GenBank/DDBJ databases">
        <title>Aspergillus chevalieri M1 genome sequence.</title>
        <authorList>
            <person name="Kadooka C."/>
            <person name="Mori K."/>
            <person name="Futagami T."/>
        </authorList>
    </citation>
    <scope>NUCLEOTIDE SEQUENCE</scope>
    <source>
        <strain evidence="2">M1</strain>
    </source>
</reference>
<dbReference type="PANTHER" id="PTHR37535:SF3">
    <property type="entry name" value="FLUG DOMAIN-CONTAINING PROTEIN"/>
    <property type="match status" value="1"/>
</dbReference>
<organism evidence="2 3">
    <name type="scientific">Aspergillus chevalieri</name>
    <name type="common">Eurotium chevalieri</name>
    <dbReference type="NCBI Taxonomy" id="182096"/>
    <lineage>
        <taxon>Eukaryota</taxon>
        <taxon>Fungi</taxon>
        <taxon>Dikarya</taxon>
        <taxon>Ascomycota</taxon>
        <taxon>Pezizomycotina</taxon>
        <taxon>Eurotiomycetes</taxon>
        <taxon>Eurotiomycetidae</taxon>
        <taxon>Eurotiales</taxon>
        <taxon>Aspergillaceae</taxon>
        <taxon>Aspergillus</taxon>
        <taxon>Aspergillus subgen. Aspergillus</taxon>
    </lineage>
</organism>
<dbReference type="AlphaFoldDB" id="A0A7R7VXC7"/>
<protein>
    <submittedName>
        <fullName evidence="2">Uncharacterized protein</fullName>
    </submittedName>
</protein>
<dbReference type="GeneID" id="66986810"/>
<evidence type="ECO:0000313" key="2">
    <source>
        <dbReference type="EMBL" id="BCR92461.1"/>
    </source>
</evidence>
<dbReference type="RefSeq" id="XP_043140974.1">
    <property type="nucleotide sequence ID" value="XM_043283723.1"/>
</dbReference>
<gene>
    <name evidence="2" type="ORF">ACHE_80361A</name>
</gene>
<proteinExistence type="predicted"/>
<dbReference type="EMBL" id="AP024423">
    <property type="protein sequence ID" value="BCR92461.1"/>
    <property type="molecule type" value="Genomic_DNA"/>
</dbReference>